<feature type="transmembrane region" description="Helical" evidence="1">
    <location>
        <begin position="6"/>
        <end position="25"/>
    </location>
</feature>
<reference evidence="2 3" key="1">
    <citation type="submission" date="2019-04" db="EMBL/GenBank/DDBJ databases">
        <authorList>
            <consortium name="DOE Joint Genome Institute"/>
            <person name="Mondo S."/>
            <person name="Kjaerbolling I."/>
            <person name="Vesth T."/>
            <person name="Frisvad J.C."/>
            <person name="Nybo J.L."/>
            <person name="Theobald S."/>
            <person name="Kildgaard S."/>
            <person name="Isbrandt T."/>
            <person name="Kuo A."/>
            <person name="Sato A."/>
            <person name="Lyhne E.K."/>
            <person name="Kogle M.E."/>
            <person name="Wiebenga A."/>
            <person name="Kun R.S."/>
            <person name="Lubbers R.J."/>
            <person name="Makela M.R."/>
            <person name="Barry K."/>
            <person name="Chovatia M."/>
            <person name="Clum A."/>
            <person name="Daum C."/>
            <person name="Haridas S."/>
            <person name="He G."/>
            <person name="LaButti K."/>
            <person name="Lipzen A."/>
            <person name="Riley R."/>
            <person name="Salamov A."/>
            <person name="Simmons B.A."/>
            <person name="Magnuson J.K."/>
            <person name="Henrissat B."/>
            <person name="Mortensen U.H."/>
            <person name="Larsen T.O."/>
            <person name="Devries R.P."/>
            <person name="Grigoriev I.V."/>
            <person name="Machida M."/>
            <person name="Baker S.E."/>
            <person name="Andersen M.R."/>
            <person name="Cantor M.N."/>
            <person name="Hua S.X."/>
        </authorList>
    </citation>
    <scope>NUCLEOTIDE SEQUENCE [LARGE SCALE GENOMIC DNA]</scope>
    <source>
        <strain evidence="2 3">CBS 117616</strain>
    </source>
</reference>
<keyword evidence="1" id="KW-0812">Transmembrane</keyword>
<keyword evidence="1" id="KW-0472">Membrane</keyword>
<feature type="transmembrane region" description="Helical" evidence="1">
    <location>
        <begin position="80"/>
        <end position="102"/>
    </location>
</feature>
<feature type="transmembrane region" description="Helical" evidence="1">
    <location>
        <begin position="231"/>
        <end position="249"/>
    </location>
</feature>
<evidence type="ECO:0000313" key="3">
    <source>
        <dbReference type="Proteomes" id="UP000325395"/>
    </source>
</evidence>
<name>A0ABQ6WTU7_9EURO</name>
<dbReference type="EMBL" id="ML735708">
    <property type="protein sequence ID" value="KAE8420537.1"/>
    <property type="molecule type" value="Genomic_DNA"/>
</dbReference>
<gene>
    <name evidence="2" type="ORF">BDV36DRAFT_293193</name>
</gene>
<protein>
    <submittedName>
        <fullName evidence="2">Uncharacterized protein</fullName>
    </submittedName>
</protein>
<evidence type="ECO:0000256" key="1">
    <source>
        <dbReference type="SAM" id="Phobius"/>
    </source>
</evidence>
<organism evidence="2 3">
    <name type="scientific">Aspergillus pseudocaelatus</name>
    <dbReference type="NCBI Taxonomy" id="1825620"/>
    <lineage>
        <taxon>Eukaryota</taxon>
        <taxon>Fungi</taxon>
        <taxon>Dikarya</taxon>
        <taxon>Ascomycota</taxon>
        <taxon>Pezizomycotina</taxon>
        <taxon>Eurotiomycetes</taxon>
        <taxon>Eurotiomycetidae</taxon>
        <taxon>Eurotiales</taxon>
        <taxon>Aspergillaceae</taxon>
        <taxon>Aspergillus</taxon>
        <taxon>Aspergillus subgen. Circumdati</taxon>
    </lineage>
</organism>
<keyword evidence="3" id="KW-1185">Reference proteome</keyword>
<keyword evidence="1" id="KW-1133">Transmembrane helix</keyword>
<dbReference type="Proteomes" id="UP000325395">
    <property type="component" value="Unassembled WGS sequence"/>
</dbReference>
<accession>A0ABQ6WTU7</accession>
<evidence type="ECO:0000313" key="2">
    <source>
        <dbReference type="EMBL" id="KAE8420537.1"/>
    </source>
</evidence>
<proteinExistence type="predicted"/>
<sequence length="381" mass="42564">MDSTLFYLFLLSAVTSFYMMYISLFNNGFFNILSHQLATRALPGKSNVTLLSAYTGLKALDGILESTVIFFWPITQGHNVGLAMMGLMFSGGMVSIWMIVVVDICRAGSFMRGMTVTLFVGITQQAVGPGIVIPCYFALTSRSRPVNENLRLTETNLTSIDGLIASMVMSYILPLTIMSLPAPAIVSPHFKQQVIAAWQEWPVYFVIIMTVRHLVIGCTDQKRASARRQVLSAYRFAFFCSCICHMLWLSELVASKVHSFVQPPKLWYLCPYGVTFPLLNQPTQGLGALEAGLFTFLQWDYGVAAVATIVWSTDHYIQERHRAGLEVNKFRLMQQLLGWMVIDGPSATAVRLAWESEGCSYVRHPDRGVGSRTTSQCIWES</sequence>
<feature type="transmembrane region" description="Helical" evidence="1">
    <location>
        <begin position="201"/>
        <end position="219"/>
    </location>
</feature>
<feature type="transmembrane region" description="Helical" evidence="1">
    <location>
        <begin position="160"/>
        <end position="181"/>
    </location>
</feature>